<reference evidence="2" key="1">
    <citation type="submission" date="2023-01" db="EMBL/GenBank/DDBJ databases">
        <title>Genome assembly of the deep-sea coral Lophelia pertusa.</title>
        <authorList>
            <person name="Herrera S."/>
            <person name="Cordes E."/>
        </authorList>
    </citation>
    <scope>NUCLEOTIDE SEQUENCE</scope>
    <source>
        <strain evidence="2">USNM1676648</strain>
        <tissue evidence="2">Polyp</tissue>
    </source>
</reference>
<evidence type="ECO:0000313" key="2">
    <source>
        <dbReference type="EMBL" id="KAJ7326112.1"/>
    </source>
</evidence>
<protein>
    <submittedName>
        <fullName evidence="2">Uncharacterized protein</fullName>
    </submittedName>
</protein>
<name>A0A9W9YCK4_9CNID</name>
<feature type="compositionally biased region" description="Polar residues" evidence="1">
    <location>
        <begin position="236"/>
        <end position="245"/>
    </location>
</feature>
<proteinExistence type="predicted"/>
<evidence type="ECO:0000256" key="1">
    <source>
        <dbReference type="SAM" id="MobiDB-lite"/>
    </source>
</evidence>
<sequence length="245" mass="27882">MRLDELSFEIRLERRTTEDSSRRETDNASGLSVFILETHNQTNYKCLPKFVQTDNASLVYKTANLEGCCKQCRSPAPPPGSVNLKCLTHFIAGVCRQCREKHACHLKQFQSSQQQSSENIEAKIDPPRVRFPIPPEVFGSPSCIENSFISDEDYMSSKPLTPASAKIAYNQHVYKLHEATGINEPFRNLDSVLTKDWKDLHPRQAEELWNYFKNSSIEGLSSNDNDCDEEEDIVPNTLSDSTYEI</sequence>
<evidence type="ECO:0000313" key="3">
    <source>
        <dbReference type="Proteomes" id="UP001163046"/>
    </source>
</evidence>
<keyword evidence="3" id="KW-1185">Reference proteome</keyword>
<comment type="caution">
    <text evidence="2">The sequence shown here is derived from an EMBL/GenBank/DDBJ whole genome shotgun (WGS) entry which is preliminary data.</text>
</comment>
<feature type="region of interest" description="Disordered" evidence="1">
    <location>
        <begin position="221"/>
        <end position="245"/>
    </location>
</feature>
<accession>A0A9W9YCK4</accession>
<gene>
    <name evidence="2" type="ORF">OS493_027963</name>
</gene>
<dbReference type="AlphaFoldDB" id="A0A9W9YCK4"/>
<dbReference type="OrthoDB" id="6006607at2759"/>
<dbReference type="Proteomes" id="UP001163046">
    <property type="component" value="Unassembled WGS sequence"/>
</dbReference>
<dbReference type="EMBL" id="MU827803">
    <property type="protein sequence ID" value="KAJ7326112.1"/>
    <property type="molecule type" value="Genomic_DNA"/>
</dbReference>
<organism evidence="2 3">
    <name type="scientific">Desmophyllum pertusum</name>
    <dbReference type="NCBI Taxonomy" id="174260"/>
    <lineage>
        <taxon>Eukaryota</taxon>
        <taxon>Metazoa</taxon>
        <taxon>Cnidaria</taxon>
        <taxon>Anthozoa</taxon>
        <taxon>Hexacorallia</taxon>
        <taxon>Scleractinia</taxon>
        <taxon>Caryophylliina</taxon>
        <taxon>Caryophylliidae</taxon>
        <taxon>Desmophyllum</taxon>
    </lineage>
</organism>